<evidence type="ECO:0000256" key="5">
    <source>
        <dbReference type="ARBA" id="ARBA00022692"/>
    </source>
</evidence>
<dbReference type="InterPro" id="IPR044878">
    <property type="entry name" value="UbiA_sf"/>
</dbReference>
<feature type="transmembrane region" description="Helical" evidence="8">
    <location>
        <begin position="131"/>
        <end position="154"/>
    </location>
</feature>
<evidence type="ECO:0000256" key="1">
    <source>
        <dbReference type="ARBA" id="ARBA00004141"/>
    </source>
</evidence>
<feature type="transmembrane region" description="Helical" evidence="8">
    <location>
        <begin position="353"/>
        <end position="374"/>
    </location>
</feature>
<organism evidence="9 10">
    <name type="scientific">Rhypophila decipiens</name>
    <dbReference type="NCBI Taxonomy" id="261697"/>
    <lineage>
        <taxon>Eukaryota</taxon>
        <taxon>Fungi</taxon>
        <taxon>Dikarya</taxon>
        <taxon>Ascomycota</taxon>
        <taxon>Pezizomycotina</taxon>
        <taxon>Sordariomycetes</taxon>
        <taxon>Sordariomycetidae</taxon>
        <taxon>Sordariales</taxon>
        <taxon>Naviculisporaceae</taxon>
        <taxon>Rhypophila</taxon>
    </lineage>
</organism>
<dbReference type="AlphaFoldDB" id="A0AAN6XVC6"/>
<accession>A0AAN6XVC6</accession>
<feature type="transmembrane region" description="Helical" evidence="8">
    <location>
        <begin position="296"/>
        <end position="316"/>
    </location>
</feature>
<evidence type="ECO:0000313" key="9">
    <source>
        <dbReference type="EMBL" id="KAK4207589.1"/>
    </source>
</evidence>
<gene>
    <name evidence="9" type="ORF">QBC37DRAFT_455304</name>
</gene>
<comment type="subcellular location">
    <subcellularLocation>
        <location evidence="1">Membrane</location>
        <topology evidence="1">Multi-pass membrane protein</topology>
    </subcellularLocation>
</comment>
<keyword evidence="10" id="KW-1185">Reference proteome</keyword>
<feature type="transmembrane region" description="Helical" evidence="8">
    <location>
        <begin position="87"/>
        <end position="110"/>
    </location>
</feature>
<dbReference type="GO" id="GO:0006744">
    <property type="term" value="P:ubiquinone biosynthetic process"/>
    <property type="evidence" value="ECO:0007669"/>
    <property type="project" value="TreeGrafter"/>
</dbReference>
<dbReference type="InterPro" id="IPR039653">
    <property type="entry name" value="Prenyltransferase"/>
</dbReference>
<dbReference type="InterPro" id="IPR000537">
    <property type="entry name" value="UbiA_prenyltransferase"/>
</dbReference>
<keyword evidence="7 8" id="KW-0472">Membrane</keyword>
<evidence type="ECO:0000256" key="3">
    <source>
        <dbReference type="ARBA" id="ARBA00005985"/>
    </source>
</evidence>
<proteinExistence type="inferred from homology"/>
<evidence type="ECO:0000256" key="6">
    <source>
        <dbReference type="ARBA" id="ARBA00022989"/>
    </source>
</evidence>
<keyword evidence="5 8" id="KW-0812">Transmembrane</keyword>
<keyword evidence="4" id="KW-0808">Transferase</keyword>
<name>A0AAN6XVC6_9PEZI</name>
<dbReference type="Gene3D" id="1.20.120.1780">
    <property type="entry name" value="UbiA prenyltransferase"/>
    <property type="match status" value="2"/>
</dbReference>
<evidence type="ECO:0000256" key="8">
    <source>
        <dbReference type="SAM" id="Phobius"/>
    </source>
</evidence>
<dbReference type="CDD" id="cd13959">
    <property type="entry name" value="PT_UbiA_COQ2"/>
    <property type="match status" value="1"/>
</dbReference>
<dbReference type="Proteomes" id="UP001301769">
    <property type="component" value="Unassembled WGS sequence"/>
</dbReference>
<protein>
    <submittedName>
        <fullName evidence="9">Uncharacterized protein</fullName>
    </submittedName>
</protein>
<evidence type="ECO:0000256" key="2">
    <source>
        <dbReference type="ARBA" id="ARBA00004721"/>
    </source>
</evidence>
<reference evidence="9" key="2">
    <citation type="submission" date="2023-05" db="EMBL/GenBank/DDBJ databases">
        <authorList>
            <consortium name="Lawrence Berkeley National Laboratory"/>
            <person name="Steindorff A."/>
            <person name="Hensen N."/>
            <person name="Bonometti L."/>
            <person name="Westerberg I."/>
            <person name="Brannstrom I.O."/>
            <person name="Guillou S."/>
            <person name="Cros-Aarteil S."/>
            <person name="Calhoun S."/>
            <person name="Haridas S."/>
            <person name="Kuo A."/>
            <person name="Mondo S."/>
            <person name="Pangilinan J."/>
            <person name="Riley R."/>
            <person name="Labutti K."/>
            <person name="Andreopoulos B."/>
            <person name="Lipzen A."/>
            <person name="Chen C."/>
            <person name="Yanf M."/>
            <person name="Daum C."/>
            <person name="Ng V."/>
            <person name="Clum A."/>
            <person name="Ohm R."/>
            <person name="Martin F."/>
            <person name="Silar P."/>
            <person name="Natvig D."/>
            <person name="Lalanne C."/>
            <person name="Gautier V."/>
            <person name="Ament-Velasquez S.L."/>
            <person name="Kruys A."/>
            <person name="Hutchinson M.I."/>
            <person name="Powell A.J."/>
            <person name="Barry K."/>
            <person name="Miller A.N."/>
            <person name="Grigoriev I.V."/>
            <person name="Debuchy R."/>
            <person name="Gladieux P."/>
            <person name="Thoren M.H."/>
            <person name="Johannesson H."/>
        </authorList>
    </citation>
    <scope>NUCLEOTIDE SEQUENCE</scope>
    <source>
        <strain evidence="9">PSN293</strain>
    </source>
</reference>
<comment type="caution">
    <text evidence="9">The sequence shown here is derived from an EMBL/GenBank/DDBJ whole genome shotgun (WGS) entry which is preliminary data.</text>
</comment>
<keyword evidence="6 8" id="KW-1133">Transmembrane helix</keyword>
<dbReference type="PANTHER" id="PTHR11048:SF39">
    <property type="entry name" value="POLYPRENYL TRANSFERASE AUSN"/>
    <property type="match status" value="1"/>
</dbReference>
<dbReference type="PANTHER" id="PTHR11048">
    <property type="entry name" value="PRENYLTRANSFERASES"/>
    <property type="match status" value="1"/>
</dbReference>
<dbReference type="Pfam" id="PF01040">
    <property type="entry name" value="UbiA"/>
    <property type="match status" value="1"/>
</dbReference>
<feature type="transmembrane region" description="Helical" evidence="8">
    <location>
        <begin position="322"/>
        <end position="341"/>
    </location>
</feature>
<feature type="transmembrane region" description="Helical" evidence="8">
    <location>
        <begin position="236"/>
        <end position="254"/>
    </location>
</feature>
<evidence type="ECO:0000256" key="7">
    <source>
        <dbReference type="ARBA" id="ARBA00023136"/>
    </source>
</evidence>
<dbReference type="EMBL" id="MU858286">
    <property type="protein sequence ID" value="KAK4207589.1"/>
    <property type="molecule type" value="Genomic_DNA"/>
</dbReference>
<dbReference type="GO" id="GO:0008412">
    <property type="term" value="F:4-hydroxybenzoate polyprenyltransferase activity"/>
    <property type="evidence" value="ECO:0007669"/>
    <property type="project" value="TreeGrafter"/>
</dbReference>
<reference evidence="9" key="1">
    <citation type="journal article" date="2023" name="Mol. Phylogenet. Evol.">
        <title>Genome-scale phylogeny and comparative genomics of the fungal order Sordariales.</title>
        <authorList>
            <person name="Hensen N."/>
            <person name="Bonometti L."/>
            <person name="Westerberg I."/>
            <person name="Brannstrom I.O."/>
            <person name="Guillou S."/>
            <person name="Cros-Aarteil S."/>
            <person name="Calhoun S."/>
            <person name="Haridas S."/>
            <person name="Kuo A."/>
            <person name="Mondo S."/>
            <person name="Pangilinan J."/>
            <person name="Riley R."/>
            <person name="LaButti K."/>
            <person name="Andreopoulos B."/>
            <person name="Lipzen A."/>
            <person name="Chen C."/>
            <person name="Yan M."/>
            <person name="Daum C."/>
            <person name="Ng V."/>
            <person name="Clum A."/>
            <person name="Steindorff A."/>
            <person name="Ohm R.A."/>
            <person name="Martin F."/>
            <person name="Silar P."/>
            <person name="Natvig D.O."/>
            <person name="Lalanne C."/>
            <person name="Gautier V."/>
            <person name="Ament-Velasquez S.L."/>
            <person name="Kruys A."/>
            <person name="Hutchinson M.I."/>
            <person name="Powell A.J."/>
            <person name="Barry K."/>
            <person name="Miller A.N."/>
            <person name="Grigoriev I.V."/>
            <person name="Debuchy R."/>
            <person name="Gladieux P."/>
            <person name="Hiltunen Thoren M."/>
            <person name="Johannesson H."/>
        </authorList>
    </citation>
    <scope>NUCLEOTIDE SEQUENCE</scope>
    <source>
        <strain evidence="9">PSN293</strain>
    </source>
</reference>
<evidence type="ECO:0000313" key="10">
    <source>
        <dbReference type="Proteomes" id="UP001301769"/>
    </source>
</evidence>
<evidence type="ECO:0000256" key="4">
    <source>
        <dbReference type="ARBA" id="ARBA00022679"/>
    </source>
</evidence>
<dbReference type="GO" id="GO:0005743">
    <property type="term" value="C:mitochondrial inner membrane"/>
    <property type="evidence" value="ECO:0007669"/>
    <property type="project" value="TreeGrafter"/>
</dbReference>
<dbReference type="Gene3D" id="1.10.357.140">
    <property type="entry name" value="UbiA prenyltransferase"/>
    <property type="match status" value="1"/>
</dbReference>
<feature type="transmembrane region" description="Helical" evidence="8">
    <location>
        <begin position="160"/>
        <end position="179"/>
    </location>
</feature>
<comment type="pathway">
    <text evidence="2">Secondary metabolite biosynthesis; terpenoid biosynthesis.</text>
</comment>
<comment type="similarity">
    <text evidence="3">Belongs to the UbiA prenyltransferase family.</text>
</comment>
<sequence length="380" mass="41152">MAFSDLRHGTLRNSVLVQRLTPESLNPSLEHWAVAVNEKHDNPDPSPTSHLSHQYGGYHTGSWADRLPPSWVPNIQLSRLSPPAGVFLIHFPHLFGVLHAIATASISLGWPSIKAMAIVSLHTRPIPRGAITRMGALLFACSQAVCAATFLVPLSRGLKWVAVCISTLPTIVGTLYYPLAKRQTHFAQFVLGFCLSWGMMLRSAATNSALVASLRVSPEQAISKVLIKDPWTDPSTLALLIASIAWVVIFDTIYAHQDLADDVHVGVKSTAVLLSGNNQKSRATTAPPIDTTKARIFLVIMYLVMLLALVTCGHCSQLGPAYYLFTVGTGCGLSVGAMVVKVDLTDPANCWKWFSKGFWMTGLAIVGGFTLEWLTGRAAT</sequence>